<sequence>MATHVALLRGINVGGNNKVPMADLRALVADLGHTDVSTYIQSGNVLFTVAEADADTAALARAMTEAIAAKLGVTTPVVVLSREELARIHAANPFPGEPDPRRVHAVVLSEPPWPELLTRLDTARAKAAQAGSGDEVLAVGRTLYLHTPEGFGRSVLAEVLMRYVTGRKTGATGTARNWATMTKLLDLCGS</sequence>
<dbReference type="PANTHER" id="PTHR36439:SF1">
    <property type="entry name" value="DUF1697 DOMAIN-CONTAINING PROTEIN"/>
    <property type="match status" value="1"/>
</dbReference>
<organism evidence="1 2">
    <name type="scientific">Trebonia kvetii</name>
    <dbReference type="NCBI Taxonomy" id="2480626"/>
    <lineage>
        <taxon>Bacteria</taxon>
        <taxon>Bacillati</taxon>
        <taxon>Actinomycetota</taxon>
        <taxon>Actinomycetes</taxon>
        <taxon>Streptosporangiales</taxon>
        <taxon>Treboniaceae</taxon>
        <taxon>Trebonia</taxon>
    </lineage>
</organism>
<protein>
    <submittedName>
        <fullName evidence="1">DUF1697 domain-containing protein</fullName>
    </submittedName>
</protein>
<dbReference type="InterPro" id="IPR012545">
    <property type="entry name" value="DUF1697"/>
</dbReference>
<comment type="caution">
    <text evidence="1">The sequence shown here is derived from an EMBL/GenBank/DDBJ whole genome shotgun (WGS) entry which is preliminary data.</text>
</comment>
<dbReference type="SUPFAM" id="SSF160379">
    <property type="entry name" value="SP0830-like"/>
    <property type="match status" value="1"/>
</dbReference>
<gene>
    <name evidence="1" type="ORF">EAS64_24250</name>
</gene>
<dbReference type="PANTHER" id="PTHR36439">
    <property type="entry name" value="BLL4334 PROTEIN"/>
    <property type="match status" value="1"/>
</dbReference>
<dbReference type="Gene3D" id="3.30.70.1280">
    <property type="entry name" value="SP0830-like domains"/>
    <property type="match status" value="1"/>
</dbReference>
<dbReference type="RefSeq" id="WP_145856321.1">
    <property type="nucleotide sequence ID" value="NZ_RPFW01000004.1"/>
</dbReference>
<keyword evidence="2" id="KW-1185">Reference proteome</keyword>
<dbReference type="Pfam" id="PF08002">
    <property type="entry name" value="DUF1697"/>
    <property type="match status" value="1"/>
</dbReference>
<accession>A0A6P2BZ62</accession>
<dbReference type="AlphaFoldDB" id="A0A6P2BZ62"/>
<reference evidence="1 2" key="1">
    <citation type="submission" date="2018-11" db="EMBL/GenBank/DDBJ databases">
        <title>Trebonia kvetii gen.nov., sp.nov., a novel acidophilic actinobacterium, and proposal of the new actinobacterial family Treboniaceae fam. nov.</title>
        <authorList>
            <person name="Rapoport D."/>
            <person name="Sagova-Mareckova M."/>
            <person name="Sedlacek I."/>
            <person name="Provaznik J."/>
            <person name="Kralova S."/>
            <person name="Pavlinic D."/>
            <person name="Benes V."/>
            <person name="Kopecky J."/>
        </authorList>
    </citation>
    <scope>NUCLEOTIDE SEQUENCE [LARGE SCALE GENOMIC DNA]</scope>
    <source>
        <strain evidence="1 2">15Tr583</strain>
    </source>
</reference>
<evidence type="ECO:0000313" key="2">
    <source>
        <dbReference type="Proteomes" id="UP000460272"/>
    </source>
</evidence>
<evidence type="ECO:0000313" key="1">
    <source>
        <dbReference type="EMBL" id="TVZ03496.1"/>
    </source>
</evidence>
<name>A0A6P2BZ62_9ACTN</name>
<dbReference type="EMBL" id="RPFW01000004">
    <property type="protein sequence ID" value="TVZ03496.1"/>
    <property type="molecule type" value="Genomic_DNA"/>
</dbReference>
<dbReference type="OrthoDB" id="9806494at2"/>
<dbReference type="PIRSF" id="PIRSF008502">
    <property type="entry name" value="UCP008502"/>
    <property type="match status" value="1"/>
</dbReference>
<proteinExistence type="predicted"/>
<dbReference type="Proteomes" id="UP000460272">
    <property type="component" value="Unassembled WGS sequence"/>
</dbReference>